<reference evidence="1 2" key="1">
    <citation type="journal article" date="2014" name="BMC Genomics">
        <title>Genome sequencing of four Aureobasidium pullulans varieties: biotechnological potential, stress tolerance, and description of new species.</title>
        <authorList>
            <person name="Gostin Ar C."/>
            <person name="Ohm R.A."/>
            <person name="Kogej T."/>
            <person name="Sonjak S."/>
            <person name="Turk M."/>
            <person name="Zajc J."/>
            <person name="Zalar P."/>
            <person name="Grube M."/>
            <person name="Sun H."/>
            <person name="Han J."/>
            <person name="Sharma A."/>
            <person name="Chiniquy J."/>
            <person name="Ngan C.Y."/>
            <person name="Lipzen A."/>
            <person name="Barry K."/>
            <person name="Grigoriev I.V."/>
            <person name="Gunde-Cimerman N."/>
        </authorList>
    </citation>
    <scope>NUCLEOTIDE SEQUENCE [LARGE SCALE GENOMIC DNA]</scope>
    <source>
        <strain evidence="1 2">CBS 147.97</strain>
    </source>
</reference>
<dbReference type="RefSeq" id="XP_013432170.1">
    <property type="nucleotide sequence ID" value="XM_013576716.1"/>
</dbReference>
<evidence type="ECO:0000313" key="2">
    <source>
        <dbReference type="Proteomes" id="UP000027730"/>
    </source>
</evidence>
<accession>A0A074X3E9</accession>
<dbReference type="Proteomes" id="UP000027730">
    <property type="component" value="Unassembled WGS sequence"/>
</dbReference>
<protein>
    <submittedName>
        <fullName evidence="1">Uncharacterized protein</fullName>
    </submittedName>
</protein>
<keyword evidence="2" id="KW-1185">Reference proteome</keyword>
<gene>
    <name evidence="1" type="ORF">M436DRAFT_60193</name>
</gene>
<dbReference type="OrthoDB" id="3859002at2759"/>
<organism evidence="1 2">
    <name type="scientific">Aureobasidium namibiae CBS 147.97</name>
    <dbReference type="NCBI Taxonomy" id="1043004"/>
    <lineage>
        <taxon>Eukaryota</taxon>
        <taxon>Fungi</taxon>
        <taxon>Dikarya</taxon>
        <taxon>Ascomycota</taxon>
        <taxon>Pezizomycotina</taxon>
        <taxon>Dothideomycetes</taxon>
        <taxon>Dothideomycetidae</taxon>
        <taxon>Dothideales</taxon>
        <taxon>Saccotheciaceae</taxon>
        <taxon>Aureobasidium</taxon>
    </lineage>
</organism>
<dbReference type="AlphaFoldDB" id="A0A074X3E9"/>
<proteinExistence type="predicted"/>
<sequence>MTETQSLDSQRSGLAQLRSLCIQIVQTETKILIDLGLLEWFYKTLASYRQPRTPKRLDGGKTFTRKSPATERTSEQASKAVIKSRYYKLALYCQIENIKKGLQLCGKSTLGVSFSTMALREWTKRAGDSELREHTVKSWRKQGEKWKILYDRFTLGILEASHKALNAWYASTSDPGTDYLGVVLNFCPSLRSKCLTLSQRAQTRMKQYSFEKLLNESLLEKHGIEARNRVPVGSEARNLKQLYETRRIGASVEEDS</sequence>
<evidence type="ECO:0000313" key="1">
    <source>
        <dbReference type="EMBL" id="KEQ78289.1"/>
    </source>
</evidence>
<dbReference type="HOGENOM" id="CLU_1085790_0_0_1"/>
<dbReference type="EMBL" id="KL584702">
    <property type="protein sequence ID" value="KEQ78289.1"/>
    <property type="molecule type" value="Genomic_DNA"/>
</dbReference>
<name>A0A074X3E9_9PEZI</name>
<dbReference type="GeneID" id="25412947"/>